<evidence type="ECO:0000259" key="1">
    <source>
        <dbReference type="PROSITE" id="PS51186"/>
    </source>
</evidence>
<dbReference type="KEGG" id="niy:FQ775_19205"/>
<dbReference type="PANTHER" id="PTHR43233:SF1">
    <property type="entry name" value="FAMILY N-ACETYLTRANSFERASE, PUTATIVE (AFU_ORTHOLOGUE AFUA_6G03350)-RELATED"/>
    <property type="match status" value="1"/>
</dbReference>
<dbReference type="Proteomes" id="UP000321389">
    <property type="component" value="Chromosome"/>
</dbReference>
<dbReference type="Pfam" id="PF13673">
    <property type="entry name" value="Acetyltransf_10"/>
    <property type="match status" value="1"/>
</dbReference>
<dbReference type="EMBL" id="CP042301">
    <property type="protein sequence ID" value="QDZ02335.1"/>
    <property type="molecule type" value="Genomic_DNA"/>
</dbReference>
<reference evidence="2" key="1">
    <citation type="submission" date="2020-04" db="EMBL/GenBank/DDBJ databases">
        <title>Nitratireductor sp. nov. isolated from mangrove soil.</title>
        <authorList>
            <person name="Ye Y."/>
        </authorList>
    </citation>
    <scope>NUCLEOTIDE SEQUENCE</scope>
    <source>
        <strain evidence="2">SY7</strain>
    </source>
</reference>
<dbReference type="SUPFAM" id="SSF55729">
    <property type="entry name" value="Acyl-CoA N-acyltransferases (Nat)"/>
    <property type="match status" value="1"/>
</dbReference>
<accession>A0A5B8L365</accession>
<dbReference type="Gene3D" id="3.40.630.30">
    <property type="match status" value="1"/>
</dbReference>
<dbReference type="InterPro" id="IPR016181">
    <property type="entry name" value="Acyl_CoA_acyltransferase"/>
</dbReference>
<sequence length="144" mass="15453">MTATAAPGIGAVTYAREDTLAVSEFRQVLVESGLGSIRPVDDEERLQRMLDGAGLVITARLTDGTLAGVARTLADFSWVAYLSDLAVSRQAQGLGIGKGLVEETRSRLGPEVSLVLISVPDAVPFYGRIGMARTADAFWYQREH</sequence>
<organism evidence="2 3">
    <name type="scientific">Nitratireductor mangrovi</name>
    <dbReference type="NCBI Taxonomy" id="2599600"/>
    <lineage>
        <taxon>Bacteria</taxon>
        <taxon>Pseudomonadati</taxon>
        <taxon>Pseudomonadota</taxon>
        <taxon>Alphaproteobacteria</taxon>
        <taxon>Hyphomicrobiales</taxon>
        <taxon>Phyllobacteriaceae</taxon>
        <taxon>Nitratireductor</taxon>
    </lineage>
</organism>
<protein>
    <submittedName>
        <fullName evidence="2">GNAT family N-acetyltransferase</fullName>
    </submittedName>
</protein>
<evidence type="ECO:0000313" key="3">
    <source>
        <dbReference type="Proteomes" id="UP000321389"/>
    </source>
</evidence>
<proteinExistence type="predicted"/>
<dbReference type="InterPro" id="IPR053144">
    <property type="entry name" value="Acetyltransferase_Butenolide"/>
</dbReference>
<dbReference type="PANTHER" id="PTHR43233">
    <property type="entry name" value="FAMILY N-ACETYLTRANSFERASE, PUTATIVE (AFU_ORTHOLOGUE AFUA_6G03350)-RELATED"/>
    <property type="match status" value="1"/>
</dbReference>
<dbReference type="GO" id="GO:0016747">
    <property type="term" value="F:acyltransferase activity, transferring groups other than amino-acyl groups"/>
    <property type="evidence" value="ECO:0007669"/>
    <property type="project" value="InterPro"/>
</dbReference>
<feature type="domain" description="N-acetyltransferase" evidence="1">
    <location>
        <begin position="9"/>
        <end position="144"/>
    </location>
</feature>
<dbReference type="AlphaFoldDB" id="A0A5B8L365"/>
<dbReference type="CDD" id="cd04301">
    <property type="entry name" value="NAT_SF"/>
    <property type="match status" value="1"/>
</dbReference>
<dbReference type="PROSITE" id="PS51186">
    <property type="entry name" value="GNAT"/>
    <property type="match status" value="1"/>
</dbReference>
<dbReference type="RefSeq" id="WP_146300973.1">
    <property type="nucleotide sequence ID" value="NZ_CP042301.2"/>
</dbReference>
<gene>
    <name evidence="2" type="ORF">FQ775_19205</name>
</gene>
<evidence type="ECO:0000313" key="2">
    <source>
        <dbReference type="EMBL" id="QDZ02335.1"/>
    </source>
</evidence>
<name>A0A5B8L365_9HYPH</name>
<dbReference type="OrthoDB" id="9775804at2"/>
<keyword evidence="3" id="KW-1185">Reference proteome</keyword>
<dbReference type="InterPro" id="IPR000182">
    <property type="entry name" value="GNAT_dom"/>
</dbReference>